<dbReference type="EnsemblMetazoa" id="PPA09475.1">
    <property type="protein sequence ID" value="PPA09475.1"/>
    <property type="gene ID" value="WBGene00099029"/>
</dbReference>
<dbReference type="GO" id="GO:0016020">
    <property type="term" value="C:membrane"/>
    <property type="evidence" value="ECO:0007669"/>
    <property type="project" value="InterPro"/>
</dbReference>
<dbReference type="PANTHER" id="PTHR47521">
    <property type="entry name" value="SERPENTINE RECEPTOR, CLASS E (EPSILON)-RELATED"/>
    <property type="match status" value="1"/>
</dbReference>
<reference evidence="2" key="2">
    <citation type="submission" date="2022-06" db="UniProtKB">
        <authorList>
            <consortium name="EnsemblMetazoa"/>
        </authorList>
    </citation>
    <scope>IDENTIFICATION</scope>
    <source>
        <strain evidence="2">PS312</strain>
    </source>
</reference>
<accession>A0A2A6BZV7</accession>
<evidence type="ECO:0000313" key="3">
    <source>
        <dbReference type="Proteomes" id="UP000005239"/>
    </source>
</evidence>
<organism evidence="2 3">
    <name type="scientific">Pristionchus pacificus</name>
    <name type="common">Parasitic nematode worm</name>
    <dbReference type="NCBI Taxonomy" id="54126"/>
    <lineage>
        <taxon>Eukaryota</taxon>
        <taxon>Metazoa</taxon>
        <taxon>Ecdysozoa</taxon>
        <taxon>Nematoda</taxon>
        <taxon>Chromadorea</taxon>
        <taxon>Rhabditida</taxon>
        <taxon>Rhabditina</taxon>
        <taxon>Diplogasteromorpha</taxon>
        <taxon>Diplogasteroidea</taxon>
        <taxon>Neodiplogasteridae</taxon>
        <taxon>Pristionchus</taxon>
    </lineage>
</organism>
<protein>
    <submittedName>
        <fullName evidence="2">G protein-coupled receptor</fullName>
    </submittedName>
</protein>
<dbReference type="Proteomes" id="UP000005239">
    <property type="component" value="Unassembled WGS sequence"/>
</dbReference>
<dbReference type="AlphaFoldDB" id="A0A2A6BZV7"/>
<sequence length="404" mass="46016">MYNTLAYLNWTSISFAPSLFYAIYAAEIVLCLFSLLLAPFAGLALMRAGVIHRNFRFCVIGAVVQLSIACLSRFVILYYQIFDLPFDDTVLVLASVLRDEFFGYFSSILGGVTVERLVATFHTEWYEKEEGTFHVFLIVQAVIIIPSLANSILWIFMFIPDIVNFGFFAMQLLLSTSSLIAIYRYNQWLLKRAEVDYVDYSVSRTFQLRENCCMMKYLIGIFGVMGVMSSVAFILYFCYLFLPDELANVRRVCIALFDAWGAAEQVAITYLLIRRNTAIWTKFEQLFVIRSVRRLCTVVYQTLTNDAKVKNFLAIFEASPAPVELLITHLLCGAKLYFTGFLTLTWIRYRNMIAIHLNSTRTAFAPSLFYFIFGVETLMNIISTVIMPFAAASVGRAGRAGQDL</sequence>
<gene>
    <name evidence="2" type="primary">WBGene00099029</name>
</gene>
<dbReference type="InterPro" id="IPR052860">
    <property type="entry name" value="NRL-GPCR1"/>
</dbReference>
<keyword evidence="3" id="KW-1185">Reference proteome</keyword>
<name>A0A2A6BZV7_PRIPA</name>
<comment type="similarity">
    <text evidence="1">Belongs to the nematode receptor-like protein sre family.</text>
</comment>
<dbReference type="PANTHER" id="PTHR47521:SF7">
    <property type="entry name" value="SERPENTINE RECEPTOR CLASS EPSILON-6"/>
    <property type="match status" value="1"/>
</dbReference>
<dbReference type="Pfam" id="PF03125">
    <property type="entry name" value="Sre"/>
    <property type="match status" value="1"/>
</dbReference>
<evidence type="ECO:0000256" key="1">
    <source>
        <dbReference type="ARBA" id="ARBA00006803"/>
    </source>
</evidence>
<proteinExistence type="inferred from homology"/>
<dbReference type="InterPro" id="IPR004151">
    <property type="entry name" value="7TM_GPCR_serpentine_rcpt_Sre"/>
</dbReference>
<dbReference type="GO" id="GO:0007606">
    <property type="term" value="P:sensory perception of chemical stimulus"/>
    <property type="evidence" value="ECO:0007669"/>
    <property type="project" value="InterPro"/>
</dbReference>
<reference evidence="3" key="1">
    <citation type="journal article" date="2008" name="Nat. Genet.">
        <title>The Pristionchus pacificus genome provides a unique perspective on nematode lifestyle and parasitism.</title>
        <authorList>
            <person name="Dieterich C."/>
            <person name="Clifton S.W."/>
            <person name="Schuster L.N."/>
            <person name="Chinwalla A."/>
            <person name="Delehaunty K."/>
            <person name="Dinkelacker I."/>
            <person name="Fulton L."/>
            <person name="Fulton R."/>
            <person name="Godfrey J."/>
            <person name="Minx P."/>
            <person name="Mitreva M."/>
            <person name="Roeseler W."/>
            <person name="Tian H."/>
            <person name="Witte H."/>
            <person name="Yang S.P."/>
            <person name="Wilson R.K."/>
            <person name="Sommer R.J."/>
        </authorList>
    </citation>
    <scope>NUCLEOTIDE SEQUENCE [LARGE SCALE GENOMIC DNA]</scope>
    <source>
        <strain evidence="3">PS312</strain>
    </source>
</reference>
<evidence type="ECO:0000313" key="2">
    <source>
        <dbReference type="EnsemblMetazoa" id="PPA09475.1"/>
    </source>
</evidence>
<accession>A0A8R1U935</accession>